<evidence type="ECO:0000256" key="4">
    <source>
        <dbReference type="ARBA" id="ARBA00022475"/>
    </source>
</evidence>
<dbReference type="GO" id="GO:0044780">
    <property type="term" value="P:bacterial-type flagellum assembly"/>
    <property type="evidence" value="ECO:0007669"/>
    <property type="project" value="UniProtKB-UniRule"/>
</dbReference>
<evidence type="ECO:0000256" key="3">
    <source>
        <dbReference type="ARBA" id="ARBA00021717"/>
    </source>
</evidence>
<dbReference type="Proteomes" id="UP000078084">
    <property type="component" value="Unassembled WGS sequence"/>
</dbReference>
<feature type="transmembrane region" description="Helical" evidence="10">
    <location>
        <begin position="213"/>
        <end position="233"/>
    </location>
</feature>
<keyword evidence="4 10" id="KW-1003">Cell membrane</keyword>
<comment type="caution">
    <text evidence="11">The sequence shown here is derived from an EMBL/GenBank/DDBJ whole genome shotgun (WGS) entry which is preliminary data.</text>
</comment>
<dbReference type="NCBIfam" id="TIGR01400">
    <property type="entry name" value="fliR"/>
    <property type="match status" value="1"/>
</dbReference>
<organism evidence="11 12">
    <name type="scientific">Kerstersia gyiorum</name>
    <dbReference type="NCBI Taxonomy" id="206506"/>
    <lineage>
        <taxon>Bacteria</taxon>
        <taxon>Pseudomonadati</taxon>
        <taxon>Pseudomonadota</taxon>
        <taxon>Betaproteobacteria</taxon>
        <taxon>Burkholderiales</taxon>
        <taxon>Alcaligenaceae</taxon>
        <taxon>Kerstersia</taxon>
    </lineage>
</organism>
<gene>
    <name evidence="11" type="ORF">AAV32_11505</name>
</gene>
<accession>A0A171KRE1</accession>
<evidence type="ECO:0000256" key="9">
    <source>
        <dbReference type="NCBIfam" id="TIGR01400"/>
    </source>
</evidence>
<evidence type="ECO:0000313" key="12">
    <source>
        <dbReference type="Proteomes" id="UP000078084"/>
    </source>
</evidence>
<dbReference type="AlphaFoldDB" id="A0A171KRE1"/>
<evidence type="ECO:0000256" key="6">
    <source>
        <dbReference type="ARBA" id="ARBA00022989"/>
    </source>
</evidence>
<dbReference type="Pfam" id="PF01311">
    <property type="entry name" value="Bac_export_1"/>
    <property type="match status" value="1"/>
</dbReference>
<feature type="transmembrane region" description="Helical" evidence="10">
    <location>
        <begin position="12"/>
        <end position="32"/>
    </location>
</feature>
<proteinExistence type="inferred from homology"/>
<dbReference type="GO" id="GO:0009425">
    <property type="term" value="C:bacterial-type flagellum basal body"/>
    <property type="evidence" value="ECO:0007669"/>
    <property type="project" value="UniProtKB-SubCell"/>
</dbReference>
<keyword evidence="11" id="KW-0966">Cell projection</keyword>
<comment type="subcellular location">
    <subcellularLocation>
        <location evidence="10">Cell membrane</location>
        <topology evidence="10">Multi-pass membrane protein</topology>
    </subcellularLocation>
    <subcellularLocation>
        <location evidence="10">Bacterial flagellum basal body</location>
    </subcellularLocation>
</comment>
<dbReference type="RefSeq" id="WP_068371958.1">
    <property type="nucleotide sequence ID" value="NZ_LBNE01000007.1"/>
</dbReference>
<keyword evidence="11" id="KW-0282">Flagellum</keyword>
<keyword evidence="12" id="KW-1185">Reference proteome</keyword>
<keyword evidence="11" id="KW-0969">Cilium</keyword>
<evidence type="ECO:0000256" key="7">
    <source>
        <dbReference type="ARBA" id="ARBA00023136"/>
    </source>
</evidence>
<comment type="similarity">
    <text evidence="2 10">Belongs to the FliR/MopE/SpaR family.</text>
</comment>
<evidence type="ECO:0000256" key="10">
    <source>
        <dbReference type="RuleBase" id="RU362071"/>
    </source>
</evidence>
<dbReference type="PANTHER" id="PTHR30065">
    <property type="entry name" value="FLAGELLAR BIOSYNTHETIC PROTEIN FLIR"/>
    <property type="match status" value="1"/>
</dbReference>
<keyword evidence="8 10" id="KW-0975">Bacterial flagellum</keyword>
<dbReference type="InterPro" id="IPR002010">
    <property type="entry name" value="T3SS_IM_R"/>
</dbReference>
<keyword evidence="7 10" id="KW-0472">Membrane</keyword>
<evidence type="ECO:0000256" key="8">
    <source>
        <dbReference type="ARBA" id="ARBA00023143"/>
    </source>
</evidence>
<dbReference type="PANTHER" id="PTHR30065:SF8">
    <property type="entry name" value="FLAGELLAR BIOSYNTHETIC PROTEIN FLIR"/>
    <property type="match status" value="1"/>
</dbReference>
<sequence>MIALTLDQLYGWIHAFILPFARIGALMLTAPVLGDAAIPKKIKLAIALALTLALAPAAGPIPDIPPGSWPSLAIIARQLLIGLAMGLCMRVVFAAVHTAGEFVGLQMGLSFATFFDPGAGASTTVLSRLFNAIAVLLFLALDGHLLMIAGLQHSFESLPLAAPLDFSGWGVLLEWSSAIIVSGLLMALPLITALLTINLALGILNRTAPQMSVFAVGFPVSLIAGLLALLVVLPNSSGFLGNLIQDGLENMLRLVQALAGG</sequence>
<dbReference type="STRING" id="206506.AAV32_11505"/>
<dbReference type="PATRIC" id="fig|206506.3.peg.2451"/>
<keyword evidence="5 10" id="KW-0812">Transmembrane</keyword>
<feature type="transmembrane region" description="Helical" evidence="10">
    <location>
        <begin position="74"/>
        <end position="96"/>
    </location>
</feature>
<dbReference type="InterPro" id="IPR006303">
    <property type="entry name" value="FliR"/>
</dbReference>
<feature type="transmembrane region" description="Helical" evidence="10">
    <location>
        <begin position="175"/>
        <end position="201"/>
    </location>
</feature>
<comment type="function">
    <text evidence="1 10">Role in flagellar biosynthesis.</text>
</comment>
<feature type="transmembrane region" description="Helical" evidence="10">
    <location>
        <begin position="44"/>
        <end position="62"/>
    </location>
</feature>
<dbReference type="GO" id="GO:0006605">
    <property type="term" value="P:protein targeting"/>
    <property type="evidence" value="ECO:0007669"/>
    <property type="project" value="UniProtKB-UniRule"/>
</dbReference>
<dbReference type="GO" id="GO:0005886">
    <property type="term" value="C:plasma membrane"/>
    <property type="evidence" value="ECO:0007669"/>
    <property type="project" value="UniProtKB-SubCell"/>
</dbReference>
<keyword evidence="6 10" id="KW-1133">Transmembrane helix</keyword>
<dbReference type="EMBL" id="LBNE01000007">
    <property type="protein sequence ID" value="KKO71458.1"/>
    <property type="molecule type" value="Genomic_DNA"/>
</dbReference>
<reference evidence="11 12" key="1">
    <citation type="submission" date="2015-04" db="EMBL/GenBank/DDBJ databases">
        <title>Genome sequence of Kerstersia gyiorum CG1.</title>
        <authorList>
            <person name="Greninger A.L."/>
            <person name="Kozyreva V."/>
            <person name="Chaturvedi V."/>
        </authorList>
    </citation>
    <scope>NUCLEOTIDE SEQUENCE [LARGE SCALE GENOMIC DNA]</scope>
    <source>
        <strain evidence="11 12">CG1</strain>
    </source>
</reference>
<dbReference type="PRINTS" id="PR00953">
    <property type="entry name" value="TYPE3IMRPROT"/>
</dbReference>
<feature type="transmembrane region" description="Helical" evidence="10">
    <location>
        <begin position="129"/>
        <end position="155"/>
    </location>
</feature>
<evidence type="ECO:0000256" key="5">
    <source>
        <dbReference type="ARBA" id="ARBA00022692"/>
    </source>
</evidence>
<evidence type="ECO:0000256" key="1">
    <source>
        <dbReference type="ARBA" id="ARBA00002578"/>
    </source>
</evidence>
<evidence type="ECO:0000313" key="11">
    <source>
        <dbReference type="EMBL" id="KKO71458.1"/>
    </source>
</evidence>
<name>A0A171KRE1_9BURK</name>
<protein>
    <recommendedName>
        <fullName evidence="3 9">Flagellar biosynthetic protein FliR</fullName>
    </recommendedName>
</protein>
<evidence type="ECO:0000256" key="2">
    <source>
        <dbReference type="ARBA" id="ARBA00009772"/>
    </source>
</evidence>